<organism evidence="4 5">
    <name type="scientific">Hohaiivirga grylli</name>
    <dbReference type="NCBI Taxonomy" id="3133970"/>
    <lineage>
        <taxon>Bacteria</taxon>
        <taxon>Pseudomonadati</taxon>
        <taxon>Pseudomonadota</taxon>
        <taxon>Alphaproteobacteria</taxon>
        <taxon>Hyphomicrobiales</taxon>
        <taxon>Methylobacteriaceae</taxon>
        <taxon>Hohaiivirga</taxon>
    </lineage>
</organism>
<dbReference type="EMBL" id="JBBYXI010000001">
    <property type="protein sequence ID" value="MEN3929572.1"/>
    <property type="molecule type" value="Genomic_DNA"/>
</dbReference>
<evidence type="ECO:0000313" key="4">
    <source>
        <dbReference type="EMBL" id="MEN3929572.1"/>
    </source>
</evidence>
<dbReference type="PANTHER" id="PTHR35869:SF1">
    <property type="entry name" value="OUTER-MEMBRANE LIPOPROTEIN CARRIER PROTEIN"/>
    <property type="match status" value="1"/>
</dbReference>
<dbReference type="Proteomes" id="UP001418637">
    <property type="component" value="Unassembled WGS sequence"/>
</dbReference>
<sequence length="392" mass="42311">MPLVDHMPINGFVRLYKPQRYIVLGAAITCFLTVSVLCALMAKAQSGGIPVDENGNLQYPSERVLQAAPLPPKRPASLSGSQEGQPVAAQPVNNEAPAVQEPQSYQGNFGTVFKPLDSKGFVPFSAPKSVPLRPKMEAKPASEKPESQPEQPVATTPPVEDTPEQSDNSAAQQLVNVPLPPPAPPNRDVLAEGVQNAAGNNDQPQTVGAAPGVAAVPPPADLPAASKLSDQQILDRANRFFNTLNTMQADFVQIGGDGKRMKGVLYLERPGRVRFSYNPPSAMEIISDGKNVAIKDGKLNTSDVYSINQTPLKFLLRDPINLGKDLKLVEIDRDPTSTQITLEDSTTIGGRAQIVLYFDTAVQNLSRWQIHDAQGFVTTVILSNIDRTRRGR</sequence>
<feature type="compositionally biased region" description="Basic and acidic residues" evidence="2">
    <location>
        <begin position="134"/>
        <end position="147"/>
    </location>
</feature>
<feature type="region of interest" description="Disordered" evidence="2">
    <location>
        <begin position="124"/>
        <end position="169"/>
    </location>
</feature>
<feature type="region of interest" description="Disordered" evidence="2">
    <location>
        <begin position="70"/>
        <end position="89"/>
    </location>
</feature>
<dbReference type="Gene3D" id="2.50.20.10">
    <property type="entry name" value="Lipoprotein localisation LolA/LolB/LppX"/>
    <property type="match status" value="1"/>
</dbReference>
<keyword evidence="3" id="KW-1133">Transmembrane helix</keyword>
<keyword evidence="5" id="KW-1185">Reference proteome</keyword>
<dbReference type="RefSeq" id="WP_346335570.1">
    <property type="nucleotide sequence ID" value="NZ_JBBYXI010000001.1"/>
</dbReference>
<dbReference type="PANTHER" id="PTHR35869">
    <property type="entry name" value="OUTER-MEMBRANE LIPOPROTEIN CARRIER PROTEIN"/>
    <property type="match status" value="1"/>
</dbReference>
<comment type="caution">
    <text evidence="4">The sequence shown here is derived from an EMBL/GenBank/DDBJ whole genome shotgun (WGS) entry which is preliminary data.</text>
</comment>
<gene>
    <name evidence="4" type="ORF">WJT86_00685</name>
</gene>
<accession>A0ABV0BIE7</accession>
<evidence type="ECO:0000256" key="2">
    <source>
        <dbReference type="SAM" id="MobiDB-lite"/>
    </source>
</evidence>
<name>A0ABV0BIE7_9HYPH</name>
<dbReference type="SUPFAM" id="SSF89392">
    <property type="entry name" value="Prokaryotic lipoproteins and lipoprotein localization factors"/>
    <property type="match status" value="1"/>
</dbReference>
<evidence type="ECO:0000313" key="5">
    <source>
        <dbReference type="Proteomes" id="UP001418637"/>
    </source>
</evidence>
<dbReference type="InterPro" id="IPR004564">
    <property type="entry name" value="OM_lipoprot_carrier_LolA-like"/>
</dbReference>
<proteinExistence type="predicted"/>
<keyword evidence="1" id="KW-0732">Signal</keyword>
<evidence type="ECO:0000256" key="1">
    <source>
        <dbReference type="ARBA" id="ARBA00022729"/>
    </source>
</evidence>
<evidence type="ECO:0000256" key="3">
    <source>
        <dbReference type="SAM" id="Phobius"/>
    </source>
</evidence>
<protein>
    <submittedName>
        <fullName evidence="4">Outer-membrane lipoprotein carrier protein LolA</fullName>
    </submittedName>
</protein>
<keyword evidence="4" id="KW-0449">Lipoprotein</keyword>
<reference evidence="4 5" key="1">
    <citation type="submission" date="2024-04" db="EMBL/GenBank/DDBJ databases">
        <title>A novel species isolated from cricket.</title>
        <authorList>
            <person name="Wang H.-C."/>
        </authorList>
    </citation>
    <scope>NUCLEOTIDE SEQUENCE [LARGE SCALE GENOMIC DNA]</scope>
    <source>
        <strain evidence="4 5">WL0021</strain>
    </source>
</reference>
<dbReference type="CDD" id="cd16325">
    <property type="entry name" value="LolA"/>
    <property type="match status" value="1"/>
</dbReference>
<dbReference type="Pfam" id="PF03548">
    <property type="entry name" value="LolA"/>
    <property type="match status" value="1"/>
</dbReference>
<dbReference type="InterPro" id="IPR029046">
    <property type="entry name" value="LolA/LolB/LppX"/>
</dbReference>
<keyword evidence="3" id="KW-0812">Transmembrane</keyword>
<keyword evidence="3" id="KW-0472">Membrane</keyword>
<feature type="transmembrane region" description="Helical" evidence="3">
    <location>
        <begin position="21"/>
        <end position="42"/>
    </location>
</feature>